<dbReference type="Gene3D" id="3.90.1200.10">
    <property type="match status" value="1"/>
</dbReference>
<gene>
    <name evidence="2" type="ORF">ADEAN_000194700</name>
</gene>
<dbReference type="SUPFAM" id="SSF56112">
    <property type="entry name" value="Protein kinase-like (PK-like)"/>
    <property type="match status" value="1"/>
</dbReference>
<organism evidence="2 3">
    <name type="scientific">Angomonas deanei</name>
    <dbReference type="NCBI Taxonomy" id="59799"/>
    <lineage>
        <taxon>Eukaryota</taxon>
        <taxon>Discoba</taxon>
        <taxon>Euglenozoa</taxon>
        <taxon>Kinetoplastea</taxon>
        <taxon>Metakinetoplastina</taxon>
        <taxon>Trypanosomatida</taxon>
        <taxon>Trypanosomatidae</taxon>
        <taxon>Strigomonadinae</taxon>
        <taxon>Angomonas</taxon>
    </lineage>
</organism>
<evidence type="ECO:0000313" key="3">
    <source>
        <dbReference type="Proteomes" id="UP000515908"/>
    </source>
</evidence>
<dbReference type="InterPro" id="IPR011009">
    <property type="entry name" value="Kinase-like_dom_sf"/>
</dbReference>
<keyword evidence="2" id="KW-0418">Kinase</keyword>
<dbReference type="Pfam" id="PF01633">
    <property type="entry name" value="Choline_kinase"/>
    <property type="match status" value="1"/>
</dbReference>
<dbReference type="VEuPathDB" id="TriTrypDB:ADEAN_000194700"/>
<comment type="similarity">
    <text evidence="1">Belongs to the choline/ethanolamine kinase family.</text>
</comment>
<proteinExistence type="inferred from homology"/>
<dbReference type="GO" id="GO:0004305">
    <property type="term" value="F:ethanolamine kinase activity"/>
    <property type="evidence" value="ECO:0007669"/>
    <property type="project" value="TreeGrafter"/>
</dbReference>
<dbReference type="PANTHER" id="PTHR22603">
    <property type="entry name" value="CHOLINE/ETHANOALAMINE KINASE"/>
    <property type="match status" value="1"/>
</dbReference>
<dbReference type="AlphaFoldDB" id="S9VYW3"/>
<sequence length="662" mass="76044">MTDPNLSPEEVESLFFDLPMGKIMSRDAELCPSSLYEYVVSQRSTSAKSSAVSTVSTDSVDSANTSISVSTVGEETEEQRSNRLLLDKLFSSLFKTARSKLSGIEPRKNSRVPVDEKTEKNMSRVKDWMPLLHLFDPKTFYASKQTNFSELPPELQIASNPREATKMLNTELNIEKLTGGNSNHVYRLAHPLFESRPILLRVYGSGDDEAIDRFRDIQAMKQMSEAELSPAVLHTFKWGRVEEFMDEVATSTTDMLLSSPTLLSDIFKVLRKMHRLPFEPFLPENVNRKRFNLFASPEGSSSKDPNAYYNTFANMVKANLRSTGKYHSYYDENMDEKVMEILCPTSLERVSLRYLRLASANFKPQYRDSIVQYYTQKLMEVRSYFQRHNIPLVFSHNDLNPGNVLLSWRLVPKTYRDPTHMDASSDMISDTMEASEQSSVIQRKYKTKFGAPVNLVDAKGVIFIDFEYSDANYRGFDLGNVLCELDVDYMKGNGEGEPGYIKYLYCNPLPEFKEAWKDLPEEYPRLPTAIHAAWKRRCEAEEEDEDSNLHSIRQDEPFTIADIALRAIETYFAADDSRQGRKLTKDQLAEVFLGMLASHFYWSLWSFVLACNQDDCTNNIVGEEGEETFAKGSSGLDYMYYGRMRLKEFIALQKWMKEKEFI</sequence>
<accession>S9VYW3</accession>
<keyword evidence="2" id="KW-0808">Transferase</keyword>
<keyword evidence="3" id="KW-1185">Reference proteome</keyword>
<dbReference type="OrthoDB" id="10267235at2759"/>
<dbReference type="GO" id="GO:0006646">
    <property type="term" value="P:phosphatidylethanolamine biosynthetic process"/>
    <property type="evidence" value="ECO:0007669"/>
    <property type="project" value="TreeGrafter"/>
</dbReference>
<protein>
    <submittedName>
        <fullName evidence="2">Phosphotransferase enzyme family/Choline/ethanolamine kinase, putative</fullName>
    </submittedName>
</protein>
<reference evidence="2 3" key="1">
    <citation type="submission" date="2020-08" db="EMBL/GenBank/DDBJ databases">
        <authorList>
            <person name="Newling K."/>
            <person name="Davey J."/>
            <person name="Forrester S."/>
        </authorList>
    </citation>
    <scope>NUCLEOTIDE SEQUENCE [LARGE SCALE GENOMIC DNA]</scope>
    <source>
        <strain evidence="3">Crithidia deanei Carvalho (ATCC PRA-265)</strain>
    </source>
</reference>
<evidence type="ECO:0000256" key="1">
    <source>
        <dbReference type="ARBA" id="ARBA00038211"/>
    </source>
</evidence>
<name>S9VYW3_9TRYP</name>
<dbReference type="GO" id="GO:0005737">
    <property type="term" value="C:cytoplasm"/>
    <property type="evidence" value="ECO:0007669"/>
    <property type="project" value="TreeGrafter"/>
</dbReference>
<evidence type="ECO:0000313" key="2">
    <source>
        <dbReference type="EMBL" id="CAD2214500.1"/>
    </source>
</evidence>
<dbReference type="Proteomes" id="UP000515908">
    <property type="component" value="Chromosome 03"/>
</dbReference>
<dbReference type="EMBL" id="LR877147">
    <property type="protein sequence ID" value="CAD2214500.1"/>
    <property type="molecule type" value="Genomic_DNA"/>
</dbReference>
<dbReference type="PANTHER" id="PTHR22603:SF96">
    <property type="entry name" value="KINASE, PUTATIVE-RELATED"/>
    <property type="match status" value="1"/>
</dbReference>